<comment type="similarity">
    <text evidence="2">Belongs to the GSP F family.</text>
</comment>
<evidence type="ECO:0000256" key="2">
    <source>
        <dbReference type="ARBA" id="ARBA00005745"/>
    </source>
</evidence>
<dbReference type="PANTHER" id="PTHR30012">
    <property type="entry name" value="GENERAL SECRETION PATHWAY PROTEIN"/>
    <property type="match status" value="1"/>
</dbReference>
<dbReference type="AlphaFoldDB" id="A0AAW9Q848"/>
<feature type="transmembrane region" description="Helical" evidence="7">
    <location>
        <begin position="219"/>
        <end position="235"/>
    </location>
</feature>
<gene>
    <name evidence="9" type="ORF">V4F39_06935</name>
</gene>
<dbReference type="EMBL" id="JAZIBG010000019">
    <property type="protein sequence ID" value="MEF7613641.1"/>
    <property type="molecule type" value="Genomic_DNA"/>
</dbReference>
<reference evidence="9 10" key="1">
    <citation type="submission" date="2024-02" db="EMBL/GenBank/DDBJ databases">
        <title>Genome sequence of Aquincola sp. MAHUQ-54.</title>
        <authorList>
            <person name="Huq M.A."/>
        </authorList>
    </citation>
    <scope>NUCLEOTIDE SEQUENCE [LARGE SCALE GENOMIC DNA]</scope>
    <source>
        <strain evidence="9 10">MAHUQ-54</strain>
    </source>
</reference>
<sequence>MVYRVRWFDHAAGAVQEELAEAASPAEVAQRYARAGRTVLRTERVRRWASGPMGGERLDIAWWCRELRTLLAAGMTIVEAIETLHAQALGPARASLHARLIGLLREGRTLSSAMAETAAFPDVLIAGVRASERTSGLVPALDDYLRYHDVLAKLRRQLVNAAIYPSVVLSLGMVIVAFLLMFVMPRFARMYGELHGPVSTVTRMLVGFSQLLSTHGSELALALGAVVAVVVVAWRQGLVHRLGERVVEQVPVLRRAADHFRLAKLYQSIGLLFKGGYSLDDALAQCERLGLGPRLAVAVVEARAAILRGQRVSVSLQSASLTDPVSMRLLAVGERTGEFHVILSTIAERHAAEFVGFVERATRIVEPVLLLVVALLVGGIVVGMYMPVFDIASSVR</sequence>
<evidence type="ECO:0000313" key="9">
    <source>
        <dbReference type="EMBL" id="MEF7613641.1"/>
    </source>
</evidence>
<dbReference type="Gene3D" id="1.20.81.30">
    <property type="entry name" value="Type II secretion system (T2SS), domain F"/>
    <property type="match status" value="2"/>
</dbReference>
<dbReference type="InterPro" id="IPR018076">
    <property type="entry name" value="T2SS_GspF_dom"/>
</dbReference>
<accession>A0AAW9Q848</accession>
<keyword evidence="6 7" id="KW-0472">Membrane</keyword>
<evidence type="ECO:0000259" key="8">
    <source>
        <dbReference type="Pfam" id="PF00482"/>
    </source>
</evidence>
<comment type="subcellular location">
    <subcellularLocation>
        <location evidence="1">Cell membrane</location>
        <topology evidence="1">Multi-pass membrane protein</topology>
    </subcellularLocation>
</comment>
<dbReference type="Proteomes" id="UP001336250">
    <property type="component" value="Unassembled WGS sequence"/>
</dbReference>
<dbReference type="GO" id="GO:0005886">
    <property type="term" value="C:plasma membrane"/>
    <property type="evidence" value="ECO:0007669"/>
    <property type="project" value="UniProtKB-SubCell"/>
</dbReference>
<evidence type="ECO:0000256" key="7">
    <source>
        <dbReference type="SAM" id="Phobius"/>
    </source>
</evidence>
<comment type="caution">
    <text evidence="9">The sequence shown here is derived from an EMBL/GenBank/DDBJ whole genome shotgun (WGS) entry which is preliminary data.</text>
</comment>
<keyword evidence="4 7" id="KW-0812">Transmembrane</keyword>
<proteinExistence type="inferred from homology"/>
<evidence type="ECO:0000256" key="3">
    <source>
        <dbReference type="ARBA" id="ARBA00022475"/>
    </source>
</evidence>
<keyword evidence="3" id="KW-1003">Cell membrane</keyword>
<dbReference type="InterPro" id="IPR042094">
    <property type="entry name" value="T2SS_GspF_sf"/>
</dbReference>
<evidence type="ECO:0000256" key="1">
    <source>
        <dbReference type="ARBA" id="ARBA00004651"/>
    </source>
</evidence>
<feature type="domain" description="Type II secretion system protein GspF" evidence="8">
    <location>
        <begin position="267"/>
        <end position="387"/>
    </location>
</feature>
<feature type="transmembrane region" description="Helical" evidence="7">
    <location>
        <begin position="161"/>
        <end position="184"/>
    </location>
</feature>
<name>A0AAW9Q848_9BURK</name>
<dbReference type="Pfam" id="PF00482">
    <property type="entry name" value="T2SSF"/>
    <property type="match status" value="2"/>
</dbReference>
<dbReference type="PANTHER" id="PTHR30012:SF0">
    <property type="entry name" value="TYPE II SECRETION SYSTEM PROTEIN F-RELATED"/>
    <property type="match status" value="1"/>
</dbReference>
<protein>
    <submittedName>
        <fullName evidence="9">Type II secretion system F family protein</fullName>
    </submittedName>
</protein>
<evidence type="ECO:0000256" key="6">
    <source>
        <dbReference type="ARBA" id="ARBA00023136"/>
    </source>
</evidence>
<evidence type="ECO:0000313" key="10">
    <source>
        <dbReference type="Proteomes" id="UP001336250"/>
    </source>
</evidence>
<dbReference type="RefSeq" id="WP_332288582.1">
    <property type="nucleotide sequence ID" value="NZ_JAZIBG010000019.1"/>
</dbReference>
<feature type="domain" description="Type II secretion system protein GspF" evidence="8">
    <location>
        <begin position="63"/>
        <end position="185"/>
    </location>
</feature>
<dbReference type="PRINTS" id="PR00812">
    <property type="entry name" value="BCTERIALGSPF"/>
</dbReference>
<keyword evidence="5 7" id="KW-1133">Transmembrane helix</keyword>
<organism evidence="9 10">
    <name type="scientific">Aquincola agrisoli</name>
    <dbReference type="NCBI Taxonomy" id="3119538"/>
    <lineage>
        <taxon>Bacteria</taxon>
        <taxon>Pseudomonadati</taxon>
        <taxon>Pseudomonadota</taxon>
        <taxon>Betaproteobacteria</taxon>
        <taxon>Burkholderiales</taxon>
        <taxon>Sphaerotilaceae</taxon>
        <taxon>Aquincola</taxon>
    </lineage>
</organism>
<evidence type="ECO:0000256" key="4">
    <source>
        <dbReference type="ARBA" id="ARBA00022692"/>
    </source>
</evidence>
<evidence type="ECO:0000256" key="5">
    <source>
        <dbReference type="ARBA" id="ARBA00022989"/>
    </source>
</evidence>
<keyword evidence="10" id="KW-1185">Reference proteome</keyword>
<dbReference type="InterPro" id="IPR003004">
    <property type="entry name" value="GspF/PilC"/>
</dbReference>
<feature type="transmembrane region" description="Helical" evidence="7">
    <location>
        <begin position="368"/>
        <end position="388"/>
    </location>
</feature>